<feature type="region of interest" description="Disordered" evidence="1">
    <location>
        <begin position="22"/>
        <end position="47"/>
    </location>
</feature>
<dbReference type="EMBL" id="CM007657">
    <property type="protein sequence ID" value="ONH97257.1"/>
    <property type="molecule type" value="Genomic_DNA"/>
</dbReference>
<name>A0A251ND43_PRUPE</name>
<evidence type="ECO:0000256" key="1">
    <source>
        <dbReference type="SAM" id="MobiDB-lite"/>
    </source>
</evidence>
<protein>
    <submittedName>
        <fullName evidence="2">Uncharacterized protein</fullName>
    </submittedName>
</protein>
<organism evidence="2 3">
    <name type="scientific">Prunus persica</name>
    <name type="common">Peach</name>
    <name type="synonym">Amygdalus persica</name>
    <dbReference type="NCBI Taxonomy" id="3760"/>
    <lineage>
        <taxon>Eukaryota</taxon>
        <taxon>Viridiplantae</taxon>
        <taxon>Streptophyta</taxon>
        <taxon>Embryophyta</taxon>
        <taxon>Tracheophyta</taxon>
        <taxon>Spermatophyta</taxon>
        <taxon>Magnoliopsida</taxon>
        <taxon>eudicotyledons</taxon>
        <taxon>Gunneridae</taxon>
        <taxon>Pentapetalae</taxon>
        <taxon>rosids</taxon>
        <taxon>fabids</taxon>
        <taxon>Rosales</taxon>
        <taxon>Rosaceae</taxon>
        <taxon>Amygdaloideae</taxon>
        <taxon>Amygdaleae</taxon>
        <taxon>Prunus</taxon>
    </lineage>
</organism>
<dbReference type="AlphaFoldDB" id="A0A251ND43"/>
<evidence type="ECO:0000313" key="2">
    <source>
        <dbReference type="EMBL" id="ONH97257.1"/>
    </source>
</evidence>
<accession>A0A251ND43</accession>
<evidence type="ECO:0000313" key="3">
    <source>
        <dbReference type="Proteomes" id="UP000006882"/>
    </source>
</evidence>
<keyword evidence="3" id="KW-1185">Reference proteome</keyword>
<sequence length="69" mass="7571">MTSQTSQLGTCKTLCSHQWRCTKDQPSSCSSSQSHPNHPAPASPQTPTHTCKYHSMVVCCTETCPHHES</sequence>
<dbReference type="Gramene" id="ONH97257">
    <property type="protein sequence ID" value="ONH97257"/>
    <property type="gene ID" value="PRUPE_7G180300"/>
</dbReference>
<dbReference type="Proteomes" id="UP000006882">
    <property type="component" value="Chromosome G7"/>
</dbReference>
<gene>
    <name evidence="2" type="ORF">PRUPE_7G180300</name>
</gene>
<reference evidence="2 3" key="1">
    <citation type="journal article" date="2013" name="Nat. Genet.">
        <title>The high-quality draft genome of peach (Prunus persica) identifies unique patterns of genetic diversity, domestication and genome evolution.</title>
        <authorList>
            <consortium name="International Peach Genome Initiative"/>
            <person name="Verde I."/>
            <person name="Abbott A.G."/>
            <person name="Scalabrin S."/>
            <person name="Jung S."/>
            <person name="Shu S."/>
            <person name="Marroni F."/>
            <person name="Zhebentyayeva T."/>
            <person name="Dettori M.T."/>
            <person name="Grimwood J."/>
            <person name="Cattonaro F."/>
            <person name="Zuccolo A."/>
            <person name="Rossini L."/>
            <person name="Jenkins J."/>
            <person name="Vendramin E."/>
            <person name="Meisel L.A."/>
            <person name="Decroocq V."/>
            <person name="Sosinski B."/>
            <person name="Prochnik S."/>
            <person name="Mitros T."/>
            <person name="Policriti A."/>
            <person name="Cipriani G."/>
            <person name="Dondini L."/>
            <person name="Ficklin S."/>
            <person name="Goodstein D.M."/>
            <person name="Xuan P."/>
            <person name="Del Fabbro C."/>
            <person name="Aramini V."/>
            <person name="Copetti D."/>
            <person name="Gonzalez S."/>
            <person name="Horner D.S."/>
            <person name="Falchi R."/>
            <person name="Lucas S."/>
            <person name="Mica E."/>
            <person name="Maldonado J."/>
            <person name="Lazzari B."/>
            <person name="Bielenberg D."/>
            <person name="Pirona R."/>
            <person name="Miculan M."/>
            <person name="Barakat A."/>
            <person name="Testolin R."/>
            <person name="Stella A."/>
            <person name="Tartarini S."/>
            <person name="Tonutti P."/>
            <person name="Arus P."/>
            <person name="Orellana A."/>
            <person name="Wells C."/>
            <person name="Main D."/>
            <person name="Vizzotto G."/>
            <person name="Silva H."/>
            <person name="Salamini F."/>
            <person name="Schmutz J."/>
            <person name="Morgante M."/>
            <person name="Rokhsar D.S."/>
        </authorList>
    </citation>
    <scope>NUCLEOTIDE SEQUENCE [LARGE SCALE GENOMIC DNA]</scope>
    <source>
        <strain evidence="3">cv. Nemared</strain>
    </source>
</reference>
<proteinExistence type="predicted"/>